<gene>
    <name evidence="1" type="ORF">Nepgr_007185</name>
</gene>
<protein>
    <submittedName>
        <fullName evidence="1">Uncharacterized protein</fullName>
    </submittedName>
</protein>
<evidence type="ECO:0000313" key="2">
    <source>
        <dbReference type="Proteomes" id="UP001279734"/>
    </source>
</evidence>
<accession>A0AAD3S6R0</accession>
<sequence length="243" mass="27049">MPAHLWRREPWGHDALKTFSWKGKMLQGFDTWENSIGHLHAPLYANDVVFPKSLAYLNAAKPSKISTPLLLKGADLSAVAVALFTCCVSLMERPSSSSEFEPFSERSAQASRVPDRAALPTVAIEGCHLKATVMGPIRFLRAPPGFKMDGVSTSSPRRRPRISRTSLSYVVRAVENFEARVQIAVGEIDQTRAHTAHFERAWAESEARALDLPAPTYRLGTAFWLFRRSLCNSKHILERSTCG</sequence>
<organism evidence="1 2">
    <name type="scientific">Nepenthes gracilis</name>
    <name type="common">Slender pitcher plant</name>
    <dbReference type="NCBI Taxonomy" id="150966"/>
    <lineage>
        <taxon>Eukaryota</taxon>
        <taxon>Viridiplantae</taxon>
        <taxon>Streptophyta</taxon>
        <taxon>Embryophyta</taxon>
        <taxon>Tracheophyta</taxon>
        <taxon>Spermatophyta</taxon>
        <taxon>Magnoliopsida</taxon>
        <taxon>eudicotyledons</taxon>
        <taxon>Gunneridae</taxon>
        <taxon>Pentapetalae</taxon>
        <taxon>Caryophyllales</taxon>
        <taxon>Nepenthaceae</taxon>
        <taxon>Nepenthes</taxon>
    </lineage>
</organism>
<dbReference type="AlphaFoldDB" id="A0AAD3S6R0"/>
<comment type="caution">
    <text evidence="1">The sequence shown here is derived from an EMBL/GenBank/DDBJ whole genome shotgun (WGS) entry which is preliminary data.</text>
</comment>
<evidence type="ECO:0000313" key="1">
    <source>
        <dbReference type="EMBL" id="GMH05345.1"/>
    </source>
</evidence>
<dbReference type="EMBL" id="BSYO01000005">
    <property type="protein sequence ID" value="GMH05345.1"/>
    <property type="molecule type" value="Genomic_DNA"/>
</dbReference>
<name>A0AAD3S6R0_NEPGR</name>
<keyword evidence="2" id="KW-1185">Reference proteome</keyword>
<reference evidence="1" key="1">
    <citation type="submission" date="2023-05" db="EMBL/GenBank/DDBJ databases">
        <title>Nepenthes gracilis genome sequencing.</title>
        <authorList>
            <person name="Fukushima K."/>
        </authorList>
    </citation>
    <scope>NUCLEOTIDE SEQUENCE</scope>
    <source>
        <strain evidence="1">SING2019-196</strain>
    </source>
</reference>
<dbReference type="Proteomes" id="UP001279734">
    <property type="component" value="Unassembled WGS sequence"/>
</dbReference>
<proteinExistence type="predicted"/>